<evidence type="ECO:0000313" key="1">
    <source>
        <dbReference type="EMBL" id="KAL3777115.1"/>
    </source>
</evidence>
<evidence type="ECO:0000313" key="2">
    <source>
        <dbReference type="Proteomes" id="UP001530400"/>
    </source>
</evidence>
<gene>
    <name evidence="1" type="ORF">ACHAWO_004081</name>
</gene>
<dbReference type="AlphaFoldDB" id="A0ABD3NMH1"/>
<keyword evidence="2" id="KW-1185">Reference proteome</keyword>
<sequence>LTTVTFACLAGQNKHPVIGRATRWILYNHASTPIIIERVNESSLMDGVGGLLKSAVYPNGPIVLPGDMAVVNGYEGQVFNAREYKEDTSLISLDNEYSNSFKAAMPQTWSFASGTTQFTTAKDRVEHVLGSPGRVLMKHRMSMIHIKNDYGAICPEAFRELSMNTNRSLSVPIDLEPDCNYVEKGLLNKVECPIDLYFAPPPADANSTFDCESHLVHMSSLQSFFASGLTSIDSYGGPVFHLRTYHTHSFVVRTSHDKTLVTRINIDADRVYDCPDLKRGVAQAEVKADRMTIQPRATSSNFTEIDDGKELSLRSQWDYYHSNMTTYGSINIAS</sequence>
<accession>A0ABD3NMH1</accession>
<organism evidence="1 2">
    <name type="scientific">Cyclotella atomus</name>
    <dbReference type="NCBI Taxonomy" id="382360"/>
    <lineage>
        <taxon>Eukaryota</taxon>
        <taxon>Sar</taxon>
        <taxon>Stramenopiles</taxon>
        <taxon>Ochrophyta</taxon>
        <taxon>Bacillariophyta</taxon>
        <taxon>Coscinodiscophyceae</taxon>
        <taxon>Thalassiosirophycidae</taxon>
        <taxon>Stephanodiscales</taxon>
        <taxon>Stephanodiscaceae</taxon>
        <taxon>Cyclotella</taxon>
    </lineage>
</organism>
<reference evidence="1 2" key="1">
    <citation type="submission" date="2024-10" db="EMBL/GenBank/DDBJ databases">
        <title>Updated reference genomes for cyclostephanoid diatoms.</title>
        <authorList>
            <person name="Roberts W.R."/>
            <person name="Alverson A.J."/>
        </authorList>
    </citation>
    <scope>NUCLEOTIDE SEQUENCE [LARGE SCALE GENOMIC DNA]</scope>
    <source>
        <strain evidence="1 2">AJA010-31</strain>
    </source>
</reference>
<dbReference type="EMBL" id="JALLPJ020001064">
    <property type="protein sequence ID" value="KAL3777115.1"/>
    <property type="molecule type" value="Genomic_DNA"/>
</dbReference>
<name>A0ABD3NMH1_9STRA</name>
<feature type="non-terminal residue" evidence="1">
    <location>
        <position position="1"/>
    </location>
</feature>
<comment type="caution">
    <text evidence="1">The sequence shown here is derived from an EMBL/GenBank/DDBJ whole genome shotgun (WGS) entry which is preliminary data.</text>
</comment>
<proteinExistence type="predicted"/>
<dbReference type="Proteomes" id="UP001530400">
    <property type="component" value="Unassembled WGS sequence"/>
</dbReference>
<protein>
    <submittedName>
        <fullName evidence="1">Uncharacterized protein</fullName>
    </submittedName>
</protein>